<evidence type="ECO:0000313" key="3">
    <source>
        <dbReference type="Proteomes" id="UP000792457"/>
    </source>
</evidence>
<dbReference type="InterPro" id="IPR029526">
    <property type="entry name" value="PGBD"/>
</dbReference>
<dbReference type="OrthoDB" id="6146839at2759"/>
<keyword evidence="3" id="KW-1185">Reference proteome</keyword>
<dbReference type="AlphaFoldDB" id="A0A8K0K998"/>
<dbReference type="EMBL" id="KZ308434">
    <property type="protein sequence ID" value="KAG8229545.1"/>
    <property type="molecule type" value="Genomic_DNA"/>
</dbReference>
<comment type="caution">
    <text evidence="2">The sequence shown here is derived from an EMBL/GenBank/DDBJ whole genome shotgun (WGS) entry which is preliminary data.</text>
</comment>
<dbReference type="PANTHER" id="PTHR46599:SF3">
    <property type="entry name" value="PIGGYBAC TRANSPOSABLE ELEMENT-DERIVED PROTEIN 4"/>
    <property type="match status" value="1"/>
</dbReference>
<reference evidence="2" key="1">
    <citation type="submission" date="2013-04" db="EMBL/GenBank/DDBJ databases">
        <authorList>
            <person name="Qu J."/>
            <person name="Murali S.C."/>
            <person name="Bandaranaike D."/>
            <person name="Bellair M."/>
            <person name="Blankenburg K."/>
            <person name="Chao H."/>
            <person name="Dinh H."/>
            <person name="Doddapaneni H."/>
            <person name="Downs B."/>
            <person name="Dugan-Rocha S."/>
            <person name="Elkadiri S."/>
            <person name="Gnanaolivu R.D."/>
            <person name="Hernandez B."/>
            <person name="Javaid M."/>
            <person name="Jayaseelan J.C."/>
            <person name="Lee S."/>
            <person name="Li M."/>
            <person name="Ming W."/>
            <person name="Munidasa M."/>
            <person name="Muniz J."/>
            <person name="Nguyen L."/>
            <person name="Ongeri F."/>
            <person name="Osuji N."/>
            <person name="Pu L.-L."/>
            <person name="Puazo M."/>
            <person name="Qu C."/>
            <person name="Quiroz J."/>
            <person name="Raj R."/>
            <person name="Weissenberger G."/>
            <person name="Xin Y."/>
            <person name="Zou X."/>
            <person name="Han Y."/>
            <person name="Richards S."/>
            <person name="Worley K."/>
            <person name="Muzny D."/>
            <person name="Gibbs R."/>
        </authorList>
    </citation>
    <scope>NUCLEOTIDE SEQUENCE</scope>
    <source>
        <strain evidence="2">Sampled in the wild</strain>
    </source>
</reference>
<evidence type="ECO:0000259" key="1">
    <source>
        <dbReference type="Pfam" id="PF13843"/>
    </source>
</evidence>
<proteinExistence type="predicted"/>
<organism evidence="2 3">
    <name type="scientific">Ladona fulva</name>
    <name type="common">Scarce chaser dragonfly</name>
    <name type="synonym">Libellula fulva</name>
    <dbReference type="NCBI Taxonomy" id="123851"/>
    <lineage>
        <taxon>Eukaryota</taxon>
        <taxon>Metazoa</taxon>
        <taxon>Ecdysozoa</taxon>
        <taxon>Arthropoda</taxon>
        <taxon>Hexapoda</taxon>
        <taxon>Insecta</taxon>
        <taxon>Pterygota</taxon>
        <taxon>Palaeoptera</taxon>
        <taxon>Odonata</taxon>
        <taxon>Epiprocta</taxon>
        <taxon>Anisoptera</taxon>
        <taxon>Libelluloidea</taxon>
        <taxon>Libellulidae</taxon>
        <taxon>Ladona</taxon>
    </lineage>
</organism>
<protein>
    <recommendedName>
        <fullName evidence="1">PiggyBac transposable element-derived protein domain-containing protein</fullName>
    </recommendedName>
</protein>
<name>A0A8K0K998_LADFU</name>
<dbReference type="Pfam" id="PF13843">
    <property type="entry name" value="DDE_Tnp_1_7"/>
    <property type="match status" value="1"/>
</dbReference>
<evidence type="ECO:0000313" key="2">
    <source>
        <dbReference type="EMBL" id="KAG8229545.1"/>
    </source>
</evidence>
<dbReference type="PANTHER" id="PTHR46599">
    <property type="entry name" value="PIGGYBAC TRANSPOSABLE ELEMENT-DERIVED PROTEIN 4"/>
    <property type="match status" value="1"/>
</dbReference>
<gene>
    <name evidence="2" type="ORF">J437_LFUL009019</name>
</gene>
<feature type="domain" description="PiggyBac transposable element-derived protein" evidence="1">
    <location>
        <begin position="2"/>
        <end position="127"/>
    </location>
</feature>
<sequence>MEDDLGKEHTLYTDNNYSSPNLCNFPLKNKTGSCRTVRVTQKIMPTFQKKKMMRDDIEKQMNGCLYFVHVRKGQLVDSGKKNSERNLVIFKPYTIVDYIKNMRPVDKLDMMVESVECMTKSLKWYKNC</sequence>
<reference evidence="2" key="2">
    <citation type="submission" date="2017-10" db="EMBL/GenBank/DDBJ databases">
        <title>Ladona fulva Genome sequencing and assembly.</title>
        <authorList>
            <person name="Murali S."/>
            <person name="Richards S."/>
            <person name="Bandaranaike D."/>
            <person name="Bellair M."/>
            <person name="Blankenburg K."/>
            <person name="Chao H."/>
            <person name="Dinh H."/>
            <person name="Doddapaneni H."/>
            <person name="Dugan-Rocha S."/>
            <person name="Elkadiri S."/>
            <person name="Gnanaolivu R."/>
            <person name="Hernandez B."/>
            <person name="Skinner E."/>
            <person name="Javaid M."/>
            <person name="Lee S."/>
            <person name="Li M."/>
            <person name="Ming W."/>
            <person name="Munidasa M."/>
            <person name="Muniz J."/>
            <person name="Nguyen L."/>
            <person name="Hughes D."/>
            <person name="Osuji N."/>
            <person name="Pu L.-L."/>
            <person name="Puazo M."/>
            <person name="Qu C."/>
            <person name="Quiroz J."/>
            <person name="Raj R."/>
            <person name="Weissenberger G."/>
            <person name="Xin Y."/>
            <person name="Zou X."/>
            <person name="Han Y."/>
            <person name="Worley K."/>
            <person name="Muzny D."/>
            <person name="Gibbs R."/>
        </authorList>
    </citation>
    <scope>NUCLEOTIDE SEQUENCE</scope>
    <source>
        <strain evidence="2">Sampled in the wild</strain>
    </source>
</reference>
<dbReference type="Proteomes" id="UP000792457">
    <property type="component" value="Unassembled WGS sequence"/>
</dbReference>
<accession>A0A8K0K998</accession>